<dbReference type="OrthoDB" id="9808939at2"/>
<dbReference type="GO" id="GO:0006950">
    <property type="term" value="P:response to stress"/>
    <property type="evidence" value="ECO:0007669"/>
    <property type="project" value="UniProtKB-ARBA"/>
</dbReference>
<dbReference type="InterPro" id="IPR011551">
    <property type="entry name" value="NTP_PyrPHydrolase_MazG"/>
</dbReference>
<dbReference type="GO" id="GO:0046052">
    <property type="term" value="P:UTP catabolic process"/>
    <property type="evidence" value="ECO:0007669"/>
    <property type="project" value="TreeGrafter"/>
</dbReference>
<dbReference type="SUPFAM" id="SSF101386">
    <property type="entry name" value="all-alpha NTP pyrophosphatases"/>
    <property type="match status" value="1"/>
</dbReference>
<sequence length="260" mass="27487">MTAAPGAGVARGRLTLLLTSPRVAPGPLSRDAWAAVDGAADRWAVSADEPLAEVMAEHGIPVSFLPPEVADAGVPAVARLLVSATLSGDVLWLGSADGDPDLSDAVAAEVSRLESPPEVEVLVGSWDVPGARLLDVVAVMDRLRSPGGCPWDAAQTHETLLPYLAEESEEYAEAVASGDRRHMAEELGDVLLQVVFHARVAQEHPEEPFGIDDVAGVLVEKLVRRHPHVFADGDASTPEEVEAAWARIKAEEKAEEKAGR</sequence>
<dbReference type="GO" id="GO:0046081">
    <property type="term" value="P:dUTP catabolic process"/>
    <property type="evidence" value="ECO:0007669"/>
    <property type="project" value="TreeGrafter"/>
</dbReference>
<reference evidence="2 3" key="1">
    <citation type="journal article" date="2013" name="ISME J.">
        <title>A metabolic model for members of the genus Tetrasphaera involved in enhanced biological phosphorus removal.</title>
        <authorList>
            <person name="Kristiansen R."/>
            <person name="Nguyen H.T.T."/>
            <person name="Saunders A.M."/>
            <person name="Nielsen J.L."/>
            <person name="Wimmer R."/>
            <person name="Le V.Q."/>
            <person name="McIlroy S.J."/>
            <person name="Petrovski S."/>
            <person name="Seviour R.J."/>
            <person name="Calteau A."/>
            <person name="Nielsen K.L."/>
            <person name="Nielsen P.H."/>
        </authorList>
    </citation>
    <scope>NUCLEOTIDE SEQUENCE [LARGE SCALE GENOMIC DNA]</scope>
    <source>
        <strain evidence="2 3">T1-X7</strain>
    </source>
</reference>
<dbReference type="EMBL" id="CAJB01000419">
    <property type="protein sequence ID" value="CCH80288.1"/>
    <property type="molecule type" value="Genomic_DNA"/>
</dbReference>
<proteinExistence type="predicted"/>
<dbReference type="STRING" id="1194083.BN12_840003"/>
<evidence type="ECO:0000313" key="3">
    <source>
        <dbReference type="Proteomes" id="UP000035721"/>
    </source>
</evidence>
<dbReference type="PANTHER" id="PTHR30522">
    <property type="entry name" value="NUCLEOSIDE TRIPHOSPHATE PYROPHOSPHOHYDROLASE"/>
    <property type="match status" value="1"/>
</dbReference>
<dbReference type="Pfam" id="PF03819">
    <property type="entry name" value="MazG"/>
    <property type="match status" value="1"/>
</dbReference>
<dbReference type="InterPro" id="IPR048015">
    <property type="entry name" value="NTP-PPase_MazG-like_N"/>
</dbReference>
<dbReference type="InterPro" id="IPR004518">
    <property type="entry name" value="MazG-like_dom"/>
</dbReference>
<dbReference type="AlphaFoldDB" id="A0A077M1T8"/>
<dbReference type="Gene3D" id="1.10.287.1080">
    <property type="entry name" value="MazG-like"/>
    <property type="match status" value="1"/>
</dbReference>
<dbReference type="GO" id="GO:0047429">
    <property type="term" value="F:nucleoside triphosphate diphosphatase activity"/>
    <property type="evidence" value="ECO:0007669"/>
    <property type="project" value="TreeGrafter"/>
</dbReference>
<dbReference type="RefSeq" id="WP_048552324.1">
    <property type="nucleotide sequence ID" value="NZ_HF570958.1"/>
</dbReference>
<gene>
    <name evidence="2" type="ORF">BN12_840003</name>
</gene>
<dbReference type="GO" id="GO:0046061">
    <property type="term" value="P:dATP catabolic process"/>
    <property type="evidence" value="ECO:0007669"/>
    <property type="project" value="TreeGrafter"/>
</dbReference>
<dbReference type="GO" id="GO:0046076">
    <property type="term" value="P:dTTP catabolic process"/>
    <property type="evidence" value="ECO:0007669"/>
    <property type="project" value="TreeGrafter"/>
</dbReference>
<dbReference type="PANTHER" id="PTHR30522:SF0">
    <property type="entry name" value="NUCLEOSIDE TRIPHOSPHATE PYROPHOSPHOHYDROLASE"/>
    <property type="match status" value="1"/>
</dbReference>
<organism evidence="2 3">
    <name type="scientific">Nostocoides japonicum T1-X7</name>
    <dbReference type="NCBI Taxonomy" id="1194083"/>
    <lineage>
        <taxon>Bacteria</taxon>
        <taxon>Bacillati</taxon>
        <taxon>Actinomycetota</taxon>
        <taxon>Actinomycetes</taxon>
        <taxon>Micrococcales</taxon>
        <taxon>Intrasporangiaceae</taxon>
        <taxon>Nostocoides</taxon>
    </lineage>
</organism>
<dbReference type="GO" id="GO:0046047">
    <property type="term" value="P:TTP catabolic process"/>
    <property type="evidence" value="ECO:0007669"/>
    <property type="project" value="TreeGrafter"/>
</dbReference>
<dbReference type="GO" id="GO:0006203">
    <property type="term" value="P:dGTP catabolic process"/>
    <property type="evidence" value="ECO:0007669"/>
    <property type="project" value="TreeGrafter"/>
</dbReference>
<dbReference type="FunFam" id="1.10.287.1080:FF:000001">
    <property type="entry name" value="Nucleoside triphosphate pyrophosphohydrolase"/>
    <property type="match status" value="1"/>
</dbReference>
<evidence type="ECO:0000313" key="2">
    <source>
        <dbReference type="EMBL" id="CCH80288.1"/>
    </source>
</evidence>
<keyword evidence="3" id="KW-1185">Reference proteome</keyword>
<feature type="domain" description="NTP pyrophosphohydrolase MazG-like" evidence="1">
    <location>
        <begin position="155"/>
        <end position="230"/>
    </location>
</feature>
<dbReference type="CDD" id="cd11528">
    <property type="entry name" value="NTP-PPase_MazG_Nterm"/>
    <property type="match status" value="1"/>
</dbReference>
<dbReference type="Proteomes" id="UP000035721">
    <property type="component" value="Unassembled WGS sequence"/>
</dbReference>
<comment type="caution">
    <text evidence="2">The sequence shown here is derived from an EMBL/GenBank/DDBJ whole genome shotgun (WGS) entry which is preliminary data.</text>
</comment>
<name>A0A077M1T8_9MICO</name>
<accession>A0A077M1T8</accession>
<evidence type="ECO:0000259" key="1">
    <source>
        <dbReference type="Pfam" id="PF03819"/>
    </source>
</evidence>
<protein>
    <recommendedName>
        <fullName evidence="1">NTP pyrophosphohydrolase MazG-like domain-containing protein</fullName>
    </recommendedName>
</protein>